<proteinExistence type="predicted"/>
<keyword evidence="2" id="KW-0238">DNA-binding</keyword>
<accession>A0A810L9F9</accession>
<keyword evidence="1" id="KW-0805">Transcription regulation</keyword>
<dbReference type="KEGG" id="aser:Asera_60210"/>
<evidence type="ECO:0000259" key="4">
    <source>
        <dbReference type="PROSITE" id="PS50043"/>
    </source>
</evidence>
<gene>
    <name evidence="5" type="ORF">Asera_60210</name>
</gene>
<dbReference type="OrthoDB" id="4309410at2"/>
<dbReference type="GO" id="GO:0006355">
    <property type="term" value="P:regulation of DNA-templated transcription"/>
    <property type="evidence" value="ECO:0007669"/>
    <property type="project" value="InterPro"/>
</dbReference>
<keyword evidence="3" id="KW-0804">Transcription</keyword>
<dbReference type="InterPro" id="IPR000792">
    <property type="entry name" value="Tscrpt_reg_LuxR_C"/>
</dbReference>
<dbReference type="EMBL" id="AP023354">
    <property type="protein sequence ID" value="BCJ31913.1"/>
    <property type="molecule type" value="Genomic_DNA"/>
</dbReference>
<dbReference type="PANTHER" id="PTHR44688">
    <property type="entry name" value="DNA-BINDING TRANSCRIPTIONAL ACTIVATOR DEVR_DOSR"/>
    <property type="match status" value="1"/>
</dbReference>
<dbReference type="PROSITE" id="PS50043">
    <property type="entry name" value="HTH_LUXR_2"/>
    <property type="match status" value="1"/>
</dbReference>
<dbReference type="InterPro" id="IPR016032">
    <property type="entry name" value="Sig_transdc_resp-reg_C-effctor"/>
</dbReference>
<dbReference type="SMART" id="SM00421">
    <property type="entry name" value="HTH_LUXR"/>
    <property type="match status" value="1"/>
</dbReference>
<organism evidence="5 6">
    <name type="scientific">Actinocatenispora sera</name>
    <dbReference type="NCBI Taxonomy" id="390989"/>
    <lineage>
        <taxon>Bacteria</taxon>
        <taxon>Bacillati</taxon>
        <taxon>Actinomycetota</taxon>
        <taxon>Actinomycetes</taxon>
        <taxon>Micromonosporales</taxon>
        <taxon>Micromonosporaceae</taxon>
        <taxon>Actinocatenispora</taxon>
    </lineage>
</organism>
<evidence type="ECO:0000256" key="3">
    <source>
        <dbReference type="ARBA" id="ARBA00023163"/>
    </source>
</evidence>
<keyword evidence="6" id="KW-1185">Reference proteome</keyword>
<dbReference type="GO" id="GO:0003677">
    <property type="term" value="F:DNA binding"/>
    <property type="evidence" value="ECO:0007669"/>
    <property type="project" value="UniProtKB-KW"/>
</dbReference>
<evidence type="ECO:0000256" key="1">
    <source>
        <dbReference type="ARBA" id="ARBA00023015"/>
    </source>
</evidence>
<evidence type="ECO:0000313" key="6">
    <source>
        <dbReference type="Proteomes" id="UP000680750"/>
    </source>
</evidence>
<dbReference type="Pfam" id="PF00196">
    <property type="entry name" value="GerE"/>
    <property type="match status" value="1"/>
</dbReference>
<protein>
    <submittedName>
        <fullName evidence="5">Helix-turn-helix transcriptional regulator</fullName>
    </submittedName>
</protein>
<dbReference type="AlphaFoldDB" id="A0A810L9F9"/>
<dbReference type="RefSeq" id="WP_030449748.1">
    <property type="nucleotide sequence ID" value="NZ_AP023354.1"/>
</dbReference>
<evidence type="ECO:0000256" key="2">
    <source>
        <dbReference type="ARBA" id="ARBA00023125"/>
    </source>
</evidence>
<dbReference type="PANTHER" id="PTHR44688:SF16">
    <property type="entry name" value="DNA-BINDING TRANSCRIPTIONAL ACTIVATOR DEVR_DOSR"/>
    <property type="match status" value="1"/>
</dbReference>
<name>A0A810L9F9_9ACTN</name>
<dbReference type="SUPFAM" id="SSF46894">
    <property type="entry name" value="C-terminal effector domain of the bipartite response regulators"/>
    <property type="match status" value="1"/>
</dbReference>
<dbReference type="CDD" id="cd06170">
    <property type="entry name" value="LuxR_C_like"/>
    <property type="match status" value="1"/>
</dbReference>
<feature type="domain" description="HTH luxR-type" evidence="4">
    <location>
        <begin position="141"/>
        <end position="206"/>
    </location>
</feature>
<reference evidence="5" key="1">
    <citation type="submission" date="2020-08" db="EMBL/GenBank/DDBJ databases">
        <title>Whole genome shotgun sequence of Actinocatenispora sera NBRC 101916.</title>
        <authorList>
            <person name="Komaki H."/>
            <person name="Tamura T."/>
        </authorList>
    </citation>
    <scope>NUCLEOTIDE SEQUENCE</scope>
    <source>
        <strain evidence="5">NBRC 101916</strain>
    </source>
</reference>
<sequence length="208" mass="22689">MAKRVPVHVRAMDPISVAGLSAALRGHPEIEIIEQQAVTAETVGMIAADSLTEPVLALVRSMRRLGCERFVLVTTTPQDIDLMAAIELGVSAMVARQEATTNRMAQLVMMTASGEAAMPADVLGRLLRQVSRLQHQVLAPRGLSVSGLADREVEILRLVADGYDTRDIAKRLAYSERTVKNALHDITTRFQLKNRSHAVAYAVREGLI</sequence>
<evidence type="ECO:0000313" key="5">
    <source>
        <dbReference type="EMBL" id="BCJ31913.1"/>
    </source>
</evidence>
<dbReference type="Gene3D" id="3.40.50.2300">
    <property type="match status" value="1"/>
</dbReference>
<dbReference type="Proteomes" id="UP000680750">
    <property type="component" value="Chromosome"/>
</dbReference>
<dbReference type="PRINTS" id="PR00038">
    <property type="entry name" value="HTHLUXR"/>
</dbReference>